<sequence>GPQTRRRLLRRFGSVESIREASREDLTDVDGVGDATAETLRTKL</sequence>
<dbReference type="Gene3D" id="1.10.150.20">
    <property type="entry name" value="5' to 3' exonuclease, C-terminal subdomain"/>
    <property type="match status" value="1"/>
</dbReference>
<feature type="non-terminal residue" evidence="1">
    <location>
        <position position="1"/>
    </location>
</feature>
<dbReference type="Pfam" id="PF14520">
    <property type="entry name" value="HHH_5"/>
    <property type="match status" value="1"/>
</dbReference>
<comment type="caution">
    <text evidence="1">The sequence shown here is derived from an EMBL/GenBank/DDBJ whole genome shotgun (WGS) entry which is preliminary data.</text>
</comment>
<proteinExistence type="predicted"/>
<accession>A0ABD5T4S0</accession>
<dbReference type="SUPFAM" id="SSF47781">
    <property type="entry name" value="RuvA domain 2-like"/>
    <property type="match status" value="1"/>
</dbReference>
<keyword evidence="2" id="KW-1185">Reference proteome</keyword>
<dbReference type="EMBL" id="JBHSWT010000695">
    <property type="protein sequence ID" value="MFC6772224.1"/>
    <property type="molecule type" value="Genomic_DNA"/>
</dbReference>
<organism evidence="1 2">
    <name type="scientific">Halorubrum pallidum</name>
    <dbReference type="NCBI Taxonomy" id="1526114"/>
    <lineage>
        <taxon>Archaea</taxon>
        <taxon>Methanobacteriati</taxon>
        <taxon>Methanobacteriota</taxon>
        <taxon>Stenosarchaea group</taxon>
        <taxon>Halobacteria</taxon>
        <taxon>Halobacteriales</taxon>
        <taxon>Haloferacaceae</taxon>
        <taxon>Halorubrum</taxon>
    </lineage>
</organism>
<protein>
    <submittedName>
        <fullName evidence="1">Helix-hairpin-helix domain-containing protein</fullName>
    </submittedName>
</protein>
<evidence type="ECO:0000313" key="2">
    <source>
        <dbReference type="Proteomes" id="UP001596274"/>
    </source>
</evidence>
<reference evidence="1 2" key="1">
    <citation type="journal article" date="2019" name="Int. J. Syst. Evol. Microbiol.">
        <title>The Global Catalogue of Microorganisms (GCM) 10K type strain sequencing project: providing services to taxonomists for standard genome sequencing and annotation.</title>
        <authorList>
            <consortium name="The Broad Institute Genomics Platform"/>
            <consortium name="The Broad Institute Genome Sequencing Center for Infectious Disease"/>
            <person name="Wu L."/>
            <person name="Ma J."/>
        </authorList>
    </citation>
    <scope>NUCLEOTIDE SEQUENCE [LARGE SCALE GENOMIC DNA]</scope>
    <source>
        <strain evidence="1 2">PJ61</strain>
    </source>
</reference>
<evidence type="ECO:0000313" key="1">
    <source>
        <dbReference type="EMBL" id="MFC6772224.1"/>
    </source>
</evidence>
<dbReference type="InterPro" id="IPR010994">
    <property type="entry name" value="RuvA_2-like"/>
</dbReference>
<name>A0ABD5T4S0_9EURY</name>
<gene>
    <name evidence="1" type="ORF">ACFQDD_11985</name>
</gene>
<dbReference type="AlphaFoldDB" id="A0ABD5T4S0"/>
<dbReference type="Proteomes" id="UP001596274">
    <property type="component" value="Unassembled WGS sequence"/>
</dbReference>